<evidence type="ECO:0000259" key="14">
    <source>
        <dbReference type="Pfam" id="PF25293"/>
    </source>
</evidence>
<evidence type="ECO:0000256" key="7">
    <source>
        <dbReference type="ARBA" id="ARBA00022824"/>
    </source>
</evidence>
<evidence type="ECO:0000256" key="4">
    <source>
        <dbReference type="ARBA" id="ARBA00020824"/>
    </source>
</evidence>
<sequence>MYKSTSLFVIFLSLFVVSEAVFEDQVGKFDWRQQYVGKTLFAHFDSHSQTSKKLFLATDKNIFASFNSRTGDLFWRHVDKAGPEGAIDILLLHGQDGRLLRSWDTNMGGLNWEAVLDTGSFQAACFVAIQDTVKHLAVLKNAAISLHYLTNGHQKWVENLPDRDTVQYQAVYSGGEEEIYVLGVVPNSHLTIIAYSLEDGEIIKQRSVEAPWLSSVESSCVVVGQGMLMCVDPGTLALYTLPIQSDVFPPQLYVHAFLKKDDSVGYRVLVQTQDHALTFIQQPGTHTDTGTYTQTLERHEVKGIVRRAQRQYCVKAQIWERVPKHFCSNEGQPRTQWPPSFLNGRSLEPPRLFLELALFGIDSKSGSILWKHYLENVQPNAVFKLIVQRTTAHFPHPPQCTLLIKDKDTGLASLHVFNPIFGRKSHIALPVLPRPILQSLLLPVIDQDYAKVLLLVDDQYKVTAFPSTKNVLQQLQEMASSIFFYLVRSDQGNLSGFRLRKDLSTERIWEVVLPTDVQKIVAVNGKRPNEHVHSQGRVMGDRSVLYKYLNPNLLAVVTESTDTHPERAFVGMFLVDGVTGRIIHEAVQRKARGPVHFVHSENWVVVSSSCCSCSSCSSCSCLGLPSGAILSLPKMFLDPRRPEVVTEHSREENLIPYAPEMPIRTEWFINYNQTVLRVKGIYTAPSGLESTCLVVAYGLDIYQTRVYPSKQFDVLKDDYDYVLISSVLFALFFATMISKRLAQVKLLNRAWR</sequence>
<reference evidence="16" key="1">
    <citation type="submission" date="2018-06" db="EMBL/GenBank/DDBJ databases">
        <title>Genome assembly of Danube salmon.</title>
        <authorList>
            <person name="Macqueen D.J."/>
            <person name="Gundappa M.K."/>
        </authorList>
    </citation>
    <scope>NUCLEOTIDE SEQUENCE [LARGE SCALE GENOMIC DNA]</scope>
</reference>
<evidence type="ECO:0000256" key="11">
    <source>
        <dbReference type="ARBA" id="ARBA00023180"/>
    </source>
</evidence>
<evidence type="ECO:0000256" key="6">
    <source>
        <dbReference type="ARBA" id="ARBA00022729"/>
    </source>
</evidence>
<dbReference type="AlphaFoldDB" id="A0A4W5P734"/>
<comment type="similarity">
    <text evidence="2">Belongs to the EMC1 family.</text>
</comment>
<evidence type="ECO:0000259" key="13">
    <source>
        <dbReference type="Pfam" id="PF07774"/>
    </source>
</evidence>
<evidence type="ECO:0000256" key="10">
    <source>
        <dbReference type="ARBA" id="ARBA00023157"/>
    </source>
</evidence>
<keyword evidence="9" id="KW-0472">Membrane</keyword>
<dbReference type="FunFam" id="2.130.10.10:FF:000856">
    <property type="entry name" value="ER membrane protein complex subunit 1"/>
    <property type="match status" value="1"/>
</dbReference>
<proteinExistence type="inferred from homology"/>
<dbReference type="Pfam" id="PF25293">
    <property type="entry name" value="Beta-prop_EMC1_N"/>
    <property type="match status" value="1"/>
</dbReference>
<dbReference type="InterPro" id="IPR058545">
    <property type="entry name" value="Beta-prop_EMC1_1st"/>
</dbReference>
<dbReference type="GO" id="GO:0072546">
    <property type="term" value="C:EMC complex"/>
    <property type="evidence" value="ECO:0007669"/>
    <property type="project" value="InterPro"/>
</dbReference>
<keyword evidence="11" id="KW-0325">Glycoprotein</keyword>
<feature type="domain" description="ER membrane protein complex subunit 1 C-terminal" evidence="13">
    <location>
        <begin position="623"/>
        <end position="751"/>
    </location>
</feature>
<evidence type="ECO:0000313" key="15">
    <source>
        <dbReference type="Ensembl" id="ENSHHUP00000060481.1"/>
    </source>
</evidence>
<dbReference type="PANTHER" id="PTHR21573:SF0">
    <property type="entry name" value="ER MEMBRANE PROTEIN COMPLEX SUBUNIT 1"/>
    <property type="match status" value="1"/>
</dbReference>
<organism evidence="15 16">
    <name type="scientific">Hucho hucho</name>
    <name type="common">huchen</name>
    <dbReference type="NCBI Taxonomy" id="62062"/>
    <lineage>
        <taxon>Eukaryota</taxon>
        <taxon>Metazoa</taxon>
        <taxon>Chordata</taxon>
        <taxon>Craniata</taxon>
        <taxon>Vertebrata</taxon>
        <taxon>Euteleostomi</taxon>
        <taxon>Actinopterygii</taxon>
        <taxon>Neopterygii</taxon>
        <taxon>Teleostei</taxon>
        <taxon>Protacanthopterygii</taxon>
        <taxon>Salmoniformes</taxon>
        <taxon>Salmonidae</taxon>
        <taxon>Salmoninae</taxon>
        <taxon>Hucho</taxon>
    </lineage>
</organism>
<keyword evidence="6 12" id="KW-0732">Signal</keyword>
<reference evidence="15" key="2">
    <citation type="submission" date="2025-08" db="UniProtKB">
        <authorList>
            <consortium name="Ensembl"/>
        </authorList>
    </citation>
    <scope>IDENTIFICATION</scope>
</reference>
<dbReference type="Ensembl" id="ENSHHUT00000062543.1">
    <property type="protein sequence ID" value="ENSHHUP00000060481.1"/>
    <property type="gene ID" value="ENSHHUG00000035775.1"/>
</dbReference>
<keyword evidence="7" id="KW-0256">Endoplasmic reticulum</keyword>
<evidence type="ECO:0000256" key="2">
    <source>
        <dbReference type="ARBA" id="ARBA00007904"/>
    </source>
</evidence>
<keyword evidence="8" id="KW-1133">Transmembrane helix</keyword>
<name>A0A4W5P734_9TELE</name>
<dbReference type="GO" id="GO:0034975">
    <property type="term" value="P:protein folding in endoplasmic reticulum"/>
    <property type="evidence" value="ECO:0007669"/>
    <property type="project" value="TreeGrafter"/>
</dbReference>
<dbReference type="InterPro" id="IPR011678">
    <property type="entry name" value="EMC1_C"/>
</dbReference>
<dbReference type="PANTHER" id="PTHR21573">
    <property type="entry name" value="ER MEMBRANE PROTEIN COMPLEX SUBUNIT 1"/>
    <property type="match status" value="1"/>
</dbReference>
<dbReference type="GeneTree" id="ENSGT00390000002461"/>
<reference evidence="15" key="3">
    <citation type="submission" date="2025-09" db="UniProtKB">
        <authorList>
            <consortium name="Ensembl"/>
        </authorList>
    </citation>
    <scope>IDENTIFICATION</scope>
</reference>
<evidence type="ECO:0000256" key="8">
    <source>
        <dbReference type="ARBA" id="ARBA00022989"/>
    </source>
</evidence>
<comment type="subcellular location">
    <subcellularLocation>
        <location evidence="1">Endoplasmic reticulum membrane</location>
        <topology evidence="1">Single-pass type I membrane protein</topology>
    </subcellularLocation>
</comment>
<accession>A0A4W5P734</accession>
<dbReference type="Proteomes" id="UP000314982">
    <property type="component" value="Unassembled WGS sequence"/>
</dbReference>
<evidence type="ECO:0000256" key="9">
    <source>
        <dbReference type="ARBA" id="ARBA00023136"/>
    </source>
</evidence>
<feature type="chain" id="PRO_5021424434" description="ER membrane protein complex subunit 1" evidence="12">
    <location>
        <begin position="21"/>
        <end position="752"/>
    </location>
</feature>
<dbReference type="InterPro" id="IPR011047">
    <property type="entry name" value="Quinoprotein_ADH-like_sf"/>
</dbReference>
<evidence type="ECO:0000256" key="1">
    <source>
        <dbReference type="ARBA" id="ARBA00004115"/>
    </source>
</evidence>
<keyword evidence="10" id="KW-1015">Disulfide bond</keyword>
<dbReference type="Gene3D" id="2.130.10.10">
    <property type="entry name" value="YVTN repeat-like/Quinoprotein amine dehydrogenase"/>
    <property type="match status" value="1"/>
</dbReference>
<evidence type="ECO:0000313" key="16">
    <source>
        <dbReference type="Proteomes" id="UP000314982"/>
    </source>
</evidence>
<protein>
    <recommendedName>
        <fullName evidence="4">ER membrane protein complex subunit 1</fullName>
    </recommendedName>
</protein>
<keyword evidence="5" id="KW-0812">Transmembrane</keyword>
<dbReference type="InterPro" id="IPR015943">
    <property type="entry name" value="WD40/YVTN_repeat-like_dom_sf"/>
</dbReference>
<evidence type="ECO:0000256" key="3">
    <source>
        <dbReference type="ARBA" id="ARBA00011276"/>
    </source>
</evidence>
<dbReference type="SUPFAM" id="SSF50998">
    <property type="entry name" value="Quinoprotein alcohol dehydrogenase-like"/>
    <property type="match status" value="1"/>
</dbReference>
<evidence type="ECO:0000256" key="5">
    <source>
        <dbReference type="ARBA" id="ARBA00022692"/>
    </source>
</evidence>
<feature type="domain" description="EMC1 first beta-propeller" evidence="14">
    <location>
        <begin position="20"/>
        <end position="246"/>
    </location>
</feature>
<feature type="signal peptide" evidence="12">
    <location>
        <begin position="1"/>
        <end position="20"/>
    </location>
</feature>
<comment type="subunit">
    <text evidence="3">Component of the ER membrane protein complex (EMC).</text>
</comment>
<dbReference type="Pfam" id="PF07774">
    <property type="entry name" value="EMC1_C"/>
    <property type="match status" value="1"/>
</dbReference>
<evidence type="ECO:0000256" key="12">
    <source>
        <dbReference type="SAM" id="SignalP"/>
    </source>
</evidence>
<dbReference type="InterPro" id="IPR026895">
    <property type="entry name" value="EMC1"/>
</dbReference>
<keyword evidence="16" id="KW-1185">Reference proteome</keyword>